<dbReference type="Proteomes" id="UP001596099">
    <property type="component" value="Unassembled WGS sequence"/>
</dbReference>
<keyword evidence="1" id="KW-0472">Membrane</keyword>
<proteinExistence type="predicted"/>
<keyword evidence="3" id="KW-1185">Reference proteome</keyword>
<evidence type="ECO:0000313" key="3">
    <source>
        <dbReference type="Proteomes" id="UP001596099"/>
    </source>
</evidence>
<reference evidence="2 3" key="1">
    <citation type="journal article" date="2019" name="Int. J. Syst. Evol. Microbiol.">
        <title>The Global Catalogue of Microorganisms (GCM) 10K type strain sequencing project: providing services to taxonomists for standard genome sequencing and annotation.</title>
        <authorList>
            <consortium name="The Broad Institute Genomics Platform"/>
            <consortium name="The Broad Institute Genome Sequencing Center for Infectious Disease"/>
            <person name="Wu L."/>
            <person name="Ma J."/>
        </authorList>
    </citation>
    <scope>NUCLEOTIDE SEQUENCE [LARGE SCALE GENOMIC DNA]</scope>
    <source>
        <strain evidence="2 3">CGMCC 1.12543</strain>
    </source>
</reference>
<evidence type="ECO:0000256" key="1">
    <source>
        <dbReference type="SAM" id="Phobius"/>
    </source>
</evidence>
<sequence length="115" mass="12318">MTRKPLHGDDYVFESPPDWLPDPLRKVASDLTYDEAHALELGAVAGLVFGVAIATGYTDVAVPLLVLSVAAVLGLKRAPNNRLVAQRVTRNEPWYYGLALAAGLIIAILATPLVL</sequence>
<name>A0ABD5RHS2_9EURY</name>
<dbReference type="RefSeq" id="WP_247418740.1">
    <property type="nucleotide sequence ID" value="NZ_JALLGW010000002.1"/>
</dbReference>
<evidence type="ECO:0008006" key="4">
    <source>
        <dbReference type="Google" id="ProtNLM"/>
    </source>
</evidence>
<feature type="transmembrane region" description="Helical" evidence="1">
    <location>
        <begin position="47"/>
        <end position="73"/>
    </location>
</feature>
<feature type="transmembrane region" description="Helical" evidence="1">
    <location>
        <begin position="94"/>
        <end position="114"/>
    </location>
</feature>
<keyword evidence="1" id="KW-0812">Transmembrane</keyword>
<dbReference type="AlphaFoldDB" id="A0ABD5RHS2"/>
<comment type="caution">
    <text evidence="2">The sequence shown here is derived from an EMBL/GenBank/DDBJ whole genome shotgun (WGS) entry which is preliminary data.</text>
</comment>
<protein>
    <recommendedName>
        <fullName evidence="4">DUF4190 domain-containing protein</fullName>
    </recommendedName>
</protein>
<dbReference type="EMBL" id="JBHSQH010000001">
    <property type="protein sequence ID" value="MFC5970087.1"/>
    <property type="molecule type" value="Genomic_DNA"/>
</dbReference>
<evidence type="ECO:0000313" key="2">
    <source>
        <dbReference type="EMBL" id="MFC5970087.1"/>
    </source>
</evidence>
<keyword evidence="1" id="KW-1133">Transmembrane helix</keyword>
<gene>
    <name evidence="2" type="ORF">ACFPYI_01965</name>
</gene>
<accession>A0ABD5RHS2</accession>
<organism evidence="2 3">
    <name type="scientific">Halomarina salina</name>
    <dbReference type="NCBI Taxonomy" id="1872699"/>
    <lineage>
        <taxon>Archaea</taxon>
        <taxon>Methanobacteriati</taxon>
        <taxon>Methanobacteriota</taxon>
        <taxon>Stenosarchaea group</taxon>
        <taxon>Halobacteria</taxon>
        <taxon>Halobacteriales</taxon>
        <taxon>Natronomonadaceae</taxon>
        <taxon>Halomarina</taxon>
    </lineage>
</organism>